<dbReference type="AlphaFoldDB" id="F1YXM8"/>
<dbReference type="Proteomes" id="UP000003732">
    <property type="component" value="Unassembled WGS sequence"/>
</dbReference>
<organism evidence="1 2">
    <name type="scientific">Streptococcus parauberis NCFD 2020</name>
    <dbReference type="NCBI Taxonomy" id="873447"/>
    <lineage>
        <taxon>Bacteria</taxon>
        <taxon>Bacillati</taxon>
        <taxon>Bacillota</taxon>
        <taxon>Bacilli</taxon>
        <taxon>Lactobacillales</taxon>
        <taxon>Streptococcaceae</taxon>
        <taxon>Streptococcus</taxon>
    </lineage>
</organism>
<sequence>MKICDNIFKLAFLKKTLLSLFKISNWTMKKIKKNKKILIAIAIPIIGFSHP</sequence>
<protein>
    <submittedName>
        <fullName evidence="1">Uncharacterized protein</fullName>
    </submittedName>
</protein>
<dbReference type="EMBL" id="AEUT02000001">
    <property type="protein sequence ID" value="EGE53852.1"/>
    <property type="molecule type" value="Genomic_DNA"/>
</dbReference>
<comment type="caution">
    <text evidence="1">The sequence shown here is derived from an EMBL/GenBank/DDBJ whole genome shotgun (WGS) entry which is preliminary data.</text>
</comment>
<gene>
    <name evidence="1" type="ORF">SPB_1357</name>
</gene>
<reference evidence="1 2" key="1">
    <citation type="submission" date="2011-02" db="EMBL/GenBank/DDBJ databases">
        <authorList>
            <person name="Stanhope M.J."/>
            <person name="Durkin A.S."/>
            <person name="Hostetler J."/>
            <person name="Kim M."/>
            <person name="Radune D."/>
            <person name="Singh I."/>
            <person name="Town C.D."/>
        </authorList>
    </citation>
    <scope>NUCLEOTIDE SEQUENCE [LARGE SCALE GENOMIC DNA]</scope>
    <source>
        <strain evidence="1 2">NCFD 2020</strain>
    </source>
</reference>
<dbReference type="HOGENOM" id="CLU_3104453_0_0_9"/>
<evidence type="ECO:0000313" key="2">
    <source>
        <dbReference type="Proteomes" id="UP000003732"/>
    </source>
</evidence>
<accession>F1YXM8</accession>
<evidence type="ECO:0000313" key="1">
    <source>
        <dbReference type="EMBL" id="EGE53852.1"/>
    </source>
</evidence>
<name>F1YXM8_9STRE</name>
<proteinExistence type="predicted"/>